<comment type="caution">
    <text evidence="2">The sequence shown here is derived from an EMBL/GenBank/DDBJ whole genome shotgun (WGS) entry which is preliminary data.</text>
</comment>
<proteinExistence type="predicted"/>
<feature type="region of interest" description="Disordered" evidence="1">
    <location>
        <begin position="75"/>
        <end position="96"/>
    </location>
</feature>
<evidence type="ECO:0000313" key="3">
    <source>
        <dbReference type="Proteomes" id="UP001054252"/>
    </source>
</evidence>
<dbReference type="AlphaFoldDB" id="A0AAV5HSR9"/>
<dbReference type="EMBL" id="BPVZ01000003">
    <property type="protein sequence ID" value="GKU88813.1"/>
    <property type="molecule type" value="Genomic_DNA"/>
</dbReference>
<reference evidence="2 3" key="1">
    <citation type="journal article" date="2021" name="Commun. Biol.">
        <title>The genome of Shorea leprosula (Dipterocarpaceae) highlights the ecological relevance of drought in aseasonal tropical rainforests.</title>
        <authorList>
            <person name="Ng K.K.S."/>
            <person name="Kobayashi M.J."/>
            <person name="Fawcett J.A."/>
            <person name="Hatakeyama M."/>
            <person name="Paape T."/>
            <person name="Ng C.H."/>
            <person name="Ang C.C."/>
            <person name="Tnah L.H."/>
            <person name="Lee C.T."/>
            <person name="Nishiyama T."/>
            <person name="Sese J."/>
            <person name="O'Brien M.J."/>
            <person name="Copetti D."/>
            <person name="Mohd Noor M.I."/>
            <person name="Ong R.C."/>
            <person name="Putra M."/>
            <person name="Sireger I.Z."/>
            <person name="Indrioko S."/>
            <person name="Kosugi Y."/>
            <person name="Izuno A."/>
            <person name="Isagi Y."/>
            <person name="Lee S.L."/>
            <person name="Shimizu K.K."/>
        </authorList>
    </citation>
    <scope>NUCLEOTIDE SEQUENCE [LARGE SCALE GENOMIC DNA]</scope>
    <source>
        <strain evidence="2">214</strain>
    </source>
</reference>
<organism evidence="2 3">
    <name type="scientific">Rubroshorea leprosula</name>
    <dbReference type="NCBI Taxonomy" id="152421"/>
    <lineage>
        <taxon>Eukaryota</taxon>
        <taxon>Viridiplantae</taxon>
        <taxon>Streptophyta</taxon>
        <taxon>Embryophyta</taxon>
        <taxon>Tracheophyta</taxon>
        <taxon>Spermatophyta</taxon>
        <taxon>Magnoliopsida</taxon>
        <taxon>eudicotyledons</taxon>
        <taxon>Gunneridae</taxon>
        <taxon>Pentapetalae</taxon>
        <taxon>rosids</taxon>
        <taxon>malvids</taxon>
        <taxon>Malvales</taxon>
        <taxon>Dipterocarpaceae</taxon>
        <taxon>Rubroshorea</taxon>
    </lineage>
</organism>
<accession>A0AAV5HSR9</accession>
<dbReference type="Proteomes" id="UP001054252">
    <property type="component" value="Unassembled WGS sequence"/>
</dbReference>
<protein>
    <submittedName>
        <fullName evidence="2">Uncharacterized protein</fullName>
    </submittedName>
</protein>
<name>A0AAV5HSR9_9ROSI</name>
<evidence type="ECO:0000256" key="1">
    <source>
        <dbReference type="SAM" id="MobiDB-lite"/>
    </source>
</evidence>
<gene>
    <name evidence="2" type="ORF">SLEP1_g3031</name>
</gene>
<evidence type="ECO:0000313" key="2">
    <source>
        <dbReference type="EMBL" id="GKU88813.1"/>
    </source>
</evidence>
<sequence length="96" mass="10228">MLEPACAPSSDDPSGSVGLWVPFRSGNPRLFPVDLGRGSLGFLFCPVWCRSGGFLSSPADLRRRTRGLSDLRPLRLSAGSEGLPPPNRVTARHPGA</sequence>
<keyword evidence="3" id="KW-1185">Reference proteome</keyword>